<evidence type="ECO:0000313" key="3">
    <source>
        <dbReference type="Proteomes" id="UP000502248"/>
    </source>
</evidence>
<dbReference type="Proteomes" id="UP000502248">
    <property type="component" value="Chromosome"/>
</dbReference>
<feature type="region of interest" description="Disordered" evidence="1">
    <location>
        <begin position="67"/>
        <end position="97"/>
    </location>
</feature>
<gene>
    <name evidence="2" type="ORF">HH215_32955</name>
</gene>
<evidence type="ECO:0008006" key="4">
    <source>
        <dbReference type="Google" id="ProtNLM"/>
    </source>
</evidence>
<dbReference type="RefSeq" id="WP_169283759.1">
    <property type="nucleotide sequence ID" value="NZ_CP051680.1"/>
</dbReference>
<feature type="compositionally biased region" description="Gly residues" evidence="1">
    <location>
        <begin position="87"/>
        <end position="97"/>
    </location>
</feature>
<organism evidence="2 3">
    <name type="scientific">Cohnella herbarum</name>
    <dbReference type="NCBI Taxonomy" id="2728023"/>
    <lineage>
        <taxon>Bacteria</taxon>
        <taxon>Bacillati</taxon>
        <taxon>Bacillota</taxon>
        <taxon>Bacilli</taxon>
        <taxon>Bacillales</taxon>
        <taxon>Paenibacillaceae</taxon>
        <taxon>Cohnella</taxon>
    </lineage>
</organism>
<dbReference type="KEGG" id="cheb:HH215_32955"/>
<name>A0A7Z2ZPI9_9BACL</name>
<accession>A0A7Z2ZPI9</accession>
<proteinExistence type="predicted"/>
<feature type="compositionally biased region" description="Low complexity" evidence="1">
    <location>
        <begin position="68"/>
        <end position="86"/>
    </location>
</feature>
<keyword evidence="3" id="KW-1185">Reference proteome</keyword>
<dbReference type="PROSITE" id="PS51257">
    <property type="entry name" value="PROKAR_LIPOPROTEIN"/>
    <property type="match status" value="1"/>
</dbReference>
<sequence length="97" mass="10430">MTQEEKKPFRINSGKLAALTLLLTVPVMMTGCNQLTASNECDPDYEECVYDDADGMYYGVISKKKYKSSSSSKFKSSSSKSQPFNGFGSGGDNSSGG</sequence>
<evidence type="ECO:0000256" key="1">
    <source>
        <dbReference type="SAM" id="MobiDB-lite"/>
    </source>
</evidence>
<protein>
    <recommendedName>
        <fullName evidence="4">Lipoprotein</fullName>
    </recommendedName>
</protein>
<evidence type="ECO:0000313" key="2">
    <source>
        <dbReference type="EMBL" id="QJD87516.1"/>
    </source>
</evidence>
<dbReference type="EMBL" id="CP051680">
    <property type="protein sequence ID" value="QJD87516.1"/>
    <property type="molecule type" value="Genomic_DNA"/>
</dbReference>
<dbReference type="AlphaFoldDB" id="A0A7Z2ZPI9"/>
<reference evidence="2 3" key="1">
    <citation type="submission" date="2020-04" db="EMBL/GenBank/DDBJ databases">
        <title>Genome sequencing of novel species.</title>
        <authorList>
            <person name="Heo J."/>
            <person name="Kim S.-J."/>
            <person name="Kim J.-S."/>
            <person name="Hong S.-B."/>
            <person name="Kwon S.-W."/>
        </authorList>
    </citation>
    <scope>NUCLEOTIDE SEQUENCE [LARGE SCALE GENOMIC DNA]</scope>
    <source>
        <strain evidence="2 3">MFER-1</strain>
    </source>
</reference>